<dbReference type="InterPro" id="IPR001031">
    <property type="entry name" value="Thioesterase"/>
</dbReference>
<evidence type="ECO:0000256" key="4">
    <source>
        <dbReference type="ARBA" id="ARBA00022553"/>
    </source>
</evidence>
<accession>A0A540VYU4</accession>
<reference evidence="7 8" key="1">
    <citation type="submission" date="2019-06" db="EMBL/GenBank/DDBJ databases">
        <title>Description of Kitasatospora acidophila sp. nov. isolated from pine grove soil, and reclassification of Streptomyces novaecaesareae to Kitasatospora novaeceasareae comb. nov.</title>
        <authorList>
            <person name="Kim M.J."/>
        </authorList>
    </citation>
    <scope>NUCLEOTIDE SEQUENCE [LARGE SCALE GENOMIC DNA]</scope>
    <source>
        <strain evidence="7 8">MMS16-CNU292</strain>
    </source>
</reference>
<comment type="similarity">
    <text evidence="2">Belongs to the thioesterase family.</text>
</comment>
<dbReference type="Gene3D" id="3.40.50.1820">
    <property type="entry name" value="alpha/beta hydrolase"/>
    <property type="match status" value="2"/>
</dbReference>
<evidence type="ECO:0000256" key="3">
    <source>
        <dbReference type="ARBA" id="ARBA00022450"/>
    </source>
</evidence>
<dbReference type="InterPro" id="IPR023213">
    <property type="entry name" value="CAT-like_dom_sf"/>
</dbReference>
<feature type="region of interest" description="Disordered" evidence="5">
    <location>
        <begin position="482"/>
        <end position="505"/>
    </location>
</feature>
<dbReference type="Proteomes" id="UP000319103">
    <property type="component" value="Unassembled WGS sequence"/>
</dbReference>
<dbReference type="Pfam" id="PF00975">
    <property type="entry name" value="Thioesterase"/>
    <property type="match status" value="2"/>
</dbReference>
<dbReference type="Pfam" id="PF00668">
    <property type="entry name" value="Condensation"/>
    <property type="match status" value="1"/>
</dbReference>
<dbReference type="PANTHER" id="PTHR11487:SF0">
    <property type="entry name" value="S-ACYL FATTY ACID SYNTHASE THIOESTERASE, MEDIUM CHAIN"/>
    <property type="match status" value="1"/>
</dbReference>
<dbReference type="SUPFAM" id="SSF53474">
    <property type="entry name" value="alpha/beta-Hydrolases"/>
    <property type="match status" value="2"/>
</dbReference>
<dbReference type="EMBL" id="VIGB01000003">
    <property type="protein sequence ID" value="TQF01913.1"/>
    <property type="molecule type" value="Genomic_DNA"/>
</dbReference>
<dbReference type="GO" id="GO:0016787">
    <property type="term" value="F:hydrolase activity"/>
    <property type="evidence" value="ECO:0007669"/>
    <property type="project" value="UniProtKB-KW"/>
</dbReference>
<dbReference type="SUPFAM" id="SSF52777">
    <property type="entry name" value="CoA-dependent acyltransferases"/>
    <property type="match status" value="2"/>
</dbReference>
<name>A0A540VYU4_9ACTN</name>
<comment type="caution">
    <text evidence="7">The sequence shown here is derived from an EMBL/GenBank/DDBJ whole genome shotgun (WGS) entry which is preliminary data.</text>
</comment>
<dbReference type="PANTHER" id="PTHR11487">
    <property type="entry name" value="THIOESTERASE"/>
    <property type="match status" value="1"/>
</dbReference>
<dbReference type="AlphaFoldDB" id="A0A540VYU4"/>
<keyword evidence="4" id="KW-0597">Phosphoprotein</keyword>
<feature type="domain" description="Polyketide synthase-like phosphopantetheine-binding" evidence="6">
    <location>
        <begin position="510"/>
        <end position="575"/>
    </location>
</feature>
<evidence type="ECO:0000256" key="2">
    <source>
        <dbReference type="ARBA" id="ARBA00007169"/>
    </source>
</evidence>
<keyword evidence="7" id="KW-0378">Hydrolase</keyword>
<dbReference type="CDD" id="cd19531">
    <property type="entry name" value="LCL_NRPS-like"/>
    <property type="match status" value="1"/>
</dbReference>
<dbReference type="SMART" id="SM00823">
    <property type="entry name" value="PKS_PP"/>
    <property type="match status" value="1"/>
</dbReference>
<dbReference type="RefSeq" id="WP_141632635.1">
    <property type="nucleotide sequence ID" value="NZ_VIGB01000003.1"/>
</dbReference>
<keyword evidence="8" id="KW-1185">Reference proteome</keyword>
<evidence type="ECO:0000259" key="6">
    <source>
        <dbReference type="SMART" id="SM00823"/>
    </source>
</evidence>
<proteinExistence type="inferred from homology"/>
<evidence type="ECO:0000256" key="1">
    <source>
        <dbReference type="ARBA" id="ARBA00001957"/>
    </source>
</evidence>
<evidence type="ECO:0000313" key="8">
    <source>
        <dbReference type="Proteomes" id="UP000319103"/>
    </source>
</evidence>
<evidence type="ECO:0000313" key="7">
    <source>
        <dbReference type="EMBL" id="TQF01913.1"/>
    </source>
</evidence>
<comment type="cofactor">
    <cofactor evidence="1">
        <name>pantetheine 4'-phosphate</name>
        <dbReference type="ChEBI" id="CHEBI:47942"/>
    </cofactor>
</comment>
<gene>
    <name evidence="7" type="ORF">E6W39_06070</name>
</gene>
<sequence>MTQLEELGSRLSPQRRALLGELARRRAAPVRIPRRDGGGPLRASFAQARLWLVDQLEQGASAYQVPLPVRLRGVLDIDALAGSLTDLIGRHEALRTAFREDDADGLLQVVRPPQPITLPVTDLAGLSEPQQQAAVREHLAEDQAAPFDLAEGRLLRARLLRLAPDHHVLLAGAHHIGFDGWSVPLFHRELAAGYNARVRGELPRLPAPELQYADYSAWQRRQLTGARLDRLLDYWSERLAGAVELELPTDRPVQEVRSTRGGTARVAIPRELMADLAELARSQGASLFMAMAAALGVMFSRHTGGQDICFGTTYADRDRSELHSVIGFFTNTFVLRTDLSGKPGFRELLQRTRERAVGDYTHAGLPFDLLVDHLQPRRVGNRTPFFRVHFQVEEAAGTLSAYEELPAYQGLSAEGLVPEFVAAKFDLSFTLRSAADGGLVDLVYSADLFDAATADRLVAQLRTVLAALVAEPDRGIAELPIPELPRPAAPQPAPSGGTGAQQQAVSEELTAQVRQAWQSALGLEDFGPHEDFFDLGGNSFAAIKVRRLLGGRVPMVDLFRFRTVHQLAAHLGGLSDRTAEPAGLWSELTTPGPSAEVSLICVPYAGGNAAAYQPLAERLPSRIALWAANLPGHEGGGAAADLLPLPEATQRLADELQERVSGPVVVYGHCAGASQAIDLARELEDRGVPVRAVFIGASLTDPEAAANLSRATDSPDDELHGYIKAIGGFDGALDEADLRQVLRVLRHDMVDATRFQRDTHAAPPRRLRAPVHCVLGDADPATPEFGTRYLGWQVFAESVSLDVLPGAGHYFLRDRAAELAAIIESRTGLADDRIPVLCLPHTGAGASFFHPWLEAAGDRFLPVPLELPGREKRIAEEPCRTVAAAVDDLLPQALRAAGAAKRVVVFGHCLGGVLAYELAHRLVTSTDIEVARILVSGAPGPLVPRVRKATGLPDDEFLARLEELAGYRHPALDDPDMVELLLPVLRADQEMYEGYCRTEPAPLDVPITTLRGAQDALVSAAEVAQWQAATAAPLDSREFPGGHMYLTDRAGEVLDLISRELS</sequence>
<dbReference type="GO" id="GO:0031177">
    <property type="term" value="F:phosphopantetheine binding"/>
    <property type="evidence" value="ECO:0007669"/>
    <property type="project" value="InterPro"/>
</dbReference>
<protein>
    <submittedName>
        <fullName evidence="7">Alpha/beta fold hydrolase</fullName>
    </submittedName>
</protein>
<feature type="compositionally biased region" description="Pro residues" evidence="5">
    <location>
        <begin position="482"/>
        <end position="493"/>
    </location>
</feature>
<dbReference type="Gene3D" id="3.30.559.30">
    <property type="entry name" value="Nonribosomal peptide synthetase, condensation domain"/>
    <property type="match status" value="1"/>
</dbReference>
<dbReference type="Pfam" id="PF00550">
    <property type="entry name" value="PP-binding"/>
    <property type="match status" value="1"/>
</dbReference>
<dbReference type="InterPro" id="IPR036736">
    <property type="entry name" value="ACP-like_sf"/>
</dbReference>
<dbReference type="Gene3D" id="3.30.559.10">
    <property type="entry name" value="Chloramphenicol acetyltransferase-like domain"/>
    <property type="match status" value="1"/>
</dbReference>
<dbReference type="Gene3D" id="1.10.1200.10">
    <property type="entry name" value="ACP-like"/>
    <property type="match status" value="1"/>
</dbReference>
<dbReference type="InterPro" id="IPR001242">
    <property type="entry name" value="Condensation_dom"/>
</dbReference>
<dbReference type="InterPro" id="IPR020806">
    <property type="entry name" value="PKS_PP-bd"/>
</dbReference>
<dbReference type="GO" id="GO:0017000">
    <property type="term" value="P:antibiotic biosynthetic process"/>
    <property type="evidence" value="ECO:0007669"/>
    <property type="project" value="UniProtKB-ARBA"/>
</dbReference>
<dbReference type="InterPro" id="IPR012223">
    <property type="entry name" value="TEII"/>
</dbReference>
<organism evidence="7 8">
    <name type="scientific">Kitasatospora acidiphila</name>
    <dbReference type="NCBI Taxonomy" id="2567942"/>
    <lineage>
        <taxon>Bacteria</taxon>
        <taxon>Bacillati</taxon>
        <taxon>Actinomycetota</taxon>
        <taxon>Actinomycetes</taxon>
        <taxon>Kitasatosporales</taxon>
        <taxon>Streptomycetaceae</taxon>
        <taxon>Kitasatospora</taxon>
    </lineage>
</organism>
<dbReference type="GO" id="GO:0008610">
    <property type="term" value="P:lipid biosynthetic process"/>
    <property type="evidence" value="ECO:0007669"/>
    <property type="project" value="UniProtKB-ARBA"/>
</dbReference>
<keyword evidence="3" id="KW-0596">Phosphopantetheine</keyword>
<dbReference type="InterPro" id="IPR029058">
    <property type="entry name" value="AB_hydrolase_fold"/>
</dbReference>
<evidence type="ECO:0000256" key="5">
    <source>
        <dbReference type="SAM" id="MobiDB-lite"/>
    </source>
</evidence>
<dbReference type="OrthoDB" id="8480037at2"/>
<dbReference type="InterPro" id="IPR009081">
    <property type="entry name" value="PP-bd_ACP"/>
</dbReference>